<dbReference type="CDD" id="cd03188">
    <property type="entry name" value="GST_C_Beta"/>
    <property type="match status" value="1"/>
</dbReference>
<dbReference type="SFLD" id="SFLDG01150">
    <property type="entry name" value="Main.1:_Beta-like"/>
    <property type="match status" value="1"/>
</dbReference>
<dbReference type="STRING" id="1123014.SAMN02745746_02335"/>
<dbReference type="Gene3D" id="1.20.1050.10">
    <property type="match status" value="1"/>
</dbReference>
<dbReference type="RefSeq" id="WP_085276585.1">
    <property type="nucleotide sequence ID" value="NZ_FXAG01000012.1"/>
</dbReference>
<evidence type="ECO:0000259" key="1">
    <source>
        <dbReference type="PROSITE" id="PS50404"/>
    </source>
</evidence>
<protein>
    <submittedName>
        <fullName evidence="3">Glutathione S-transferase</fullName>
    </submittedName>
</protein>
<reference evidence="4" key="1">
    <citation type="submission" date="2017-04" db="EMBL/GenBank/DDBJ databases">
        <authorList>
            <person name="Varghese N."/>
            <person name="Submissions S."/>
        </authorList>
    </citation>
    <scope>NUCLEOTIDE SEQUENCE [LARGE SCALE GENOMIC DNA]</scope>
    <source>
        <strain evidence="4">DSM 22618</strain>
    </source>
</reference>
<dbReference type="PROSITE" id="PS50404">
    <property type="entry name" value="GST_NTER"/>
    <property type="match status" value="1"/>
</dbReference>
<dbReference type="PANTHER" id="PTHR44051:SF8">
    <property type="entry name" value="GLUTATHIONE S-TRANSFERASE GSTA"/>
    <property type="match status" value="1"/>
</dbReference>
<dbReference type="NCBIfam" id="NF007831">
    <property type="entry name" value="PRK10542.1"/>
    <property type="match status" value="1"/>
</dbReference>
<dbReference type="EMBL" id="FXAG01000012">
    <property type="protein sequence ID" value="SMF28271.1"/>
    <property type="molecule type" value="Genomic_DNA"/>
</dbReference>
<sequence length="203" mass="22981">MKLYLAPGACSLAPHIALCEAGLPFDTESVNLRETPHHTESGADYTMINPKGYVPALEFDHGDVLTECAAILQFIADQAPEMQLAPPNGTLERYRLQEWLNFISAEIHKGFSPMWNPDARADEREAAWARISRRLAWIAPQLAERSYLMGEFSVADAYLYTILNWTHYHKLPLDKWPALQDFMARMAARPGVQQALREEGLLQ</sequence>
<dbReference type="CDD" id="cd03057">
    <property type="entry name" value="GST_N_Beta"/>
    <property type="match status" value="1"/>
</dbReference>
<dbReference type="SFLD" id="SFLDS00019">
    <property type="entry name" value="Glutathione_Transferase_(cytos"/>
    <property type="match status" value="1"/>
</dbReference>
<dbReference type="Pfam" id="PF00043">
    <property type="entry name" value="GST_C"/>
    <property type="match status" value="1"/>
</dbReference>
<keyword evidence="4" id="KW-1185">Reference proteome</keyword>
<dbReference type="Proteomes" id="UP000192920">
    <property type="component" value="Unassembled WGS sequence"/>
</dbReference>
<dbReference type="SUPFAM" id="SSF52833">
    <property type="entry name" value="Thioredoxin-like"/>
    <property type="match status" value="1"/>
</dbReference>
<keyword evidence="3" id="KW-0808">Transferase</keyword>
<evidence type="ECO:0000259" key="2">
    <source>
        <dbReference type="PROSITE" id="PS50405"/>
    </source>
</evidence>
<feature type="domain" description="GST N-terminal" evidence="1">
    <location>
        <begin position="1"/>
        <end position="83"/>
    </location>
</feature>
<dbReference type="Gene3D" id="3.40.30.10">
    <property type="entry name" value="Glutaredoxin"/>
    <property type="match status" value="1"/>
</dbReference>
<evidence type="ECO:0000313" key="4">
    <source>
        <dbReference type="Proteomes" id="UP000192920"/>
    </source>
</evidence>
<dbReference type="SFLD" id="SFLDG00358">
    <property type="entry name" value="Main_(cytGST)"/>
    <property type="match status" value="1"/>
</dbReference>
<dbReference type="GO" id="GO:0016740">
    <property type="term" value="F:transferase activity"/>
    <property type="evidence" value="ECO:0007669"/>
    <property type="project" value="UniProtKB-KW"/>
</dbReference>
<dbReference type="Pfam" id="PF13409">
    <property type="entry name" value="GST_N_2"/>
    <property type="match status" value="1"/>
</dbReference>
<proteinExistence type="predicted"/>
<organism evidence="3 4">
    <name type="scientific">Pseudogulbenkiania subflava DSM 22618</name>
    <dbReference type="NCBI Taxonomy" id="1123014"/>
    <lineage>
        <taxon>Bacteria</taxon>
        <taxon>Pseudomonadati</taxon>
        <taxon>Pseudomonadota</taxon>
        <taxon>Betaproteobacteria</taxon>
        <taxon>Neisseriales</taxon>
        <taxon>Chromobacteriaceae</taxon>
        <taxon>Pseudogulbenkiania</taxon>
    </lineage>
</organism>
<dbReference type="PANTHER" id="PTHR44051">
    <property type="entry name" value="GLUTATHIONE S-TRANSFERASE-RELATED"/>
    <property type="match status" value="1"/>
</dbReference>
<dbReference type="SUPFAM" id="SSF47616">
    <property type="entry name" value="GST C-terminal domain-like"/>
    <property type="match status" value="1"/>
</dbReference>
<dbReference type="AlphaFoldDB" id="A0A1Y6BZQ3"/>
<dbReference type="InterPro" id="IPR036282">
    <property type="entry name" value="Glutathione-S-Trfase_C_sf"/>
</dbReference>
<dbReference type="InterPro" id="IPR040079">
    <property type="entry name" value="Glutathione_S-Trfase"/>
</dbReference>
<dbReference type="PROSITE" id="PS50405">
    <property type="entry name" value="GST_CTER"/>
    <property type="match status" value="1"/>
</dbReference>
<gene>
    <name evidence="3" type="ORF">SAMN02745746_02335</name>
</gene>
<name>A0A1Y6BZQ3_9NEIS</name>
<dbReference type="InterPro" id="IPR036249">
    <property type="entry name" value="Thioredoxin-like_sf"/>
</dbReference>
<accession>A0A1Y6BZQ3</accession>
<dbReference type="InterPro" id="IPR004046">
    <property type="entry name" value="GST_C"/>
</dbReference>
<dbReference type="InterPro" id="IPR010987">
    <property type="entry name" value="Glutathione-S-Trfase_C-like"/>
</dbReference>
<evidence type="ECO:0000313" key="3">
    <source>
        <dbReference type="EMBL" id="SMF28271.1"/>
    </source>
</evidence>
<feature type="domain" description="GST C-terminal" evidence="2">
    <location>
        <begin position="89"/>
        <end position="203"/>
    </location>
</feature>
<dbReference type="InterPro" id="IPR004045">
    <property type="entry name" value="Glutathione_S-Trfase_N"/>
</dbReference>